<evidence type="ECO:0000313" key="14">
    <source>
        <dbReference type="EMBL" id="MCL1044264.1"/>
    </source>
</evidence>
<evidence type="ECO:0000313" key="15">
    <source>
        <dbReference type="Proteomes" id="UP001202134"/>
    </source>
</evidence>
<dbReference type="CDD" id="cd00130">
    <property type="entry name" value="PAS"/>
    <property type="match status" value="2"/>
</dbReference>
<feature type="transmembrane region" description="Helical" evidence="8">
    <location>
        <begin position="149"/>
        <end position="166"/>
    </location>
</feature>
<dbReference type="InterPro" id="IPR003661">
    <property type="entry name" value="HisK_dim/P_dom"/>
</dbReference>
<dbReference type="PROSITE" id="PS50110">
    <property type="entry name" value="RESPONSE_REGULATORY"/>
    <property type="match status" value="1"/>
</dbReference>
<dbReference type="CDD" id="cd00082">
    <property type="entry name" value="HisKA"/>
    <property type="match status" value="1"/>
</dbReference>
<feature type="domain" description="HPt" evidence="13">
    <location>
        <begin position="1086"/>
        <end position="1182"/>
    </location>
</feature>
<dbReference type="PROSITE" id="PS50894">
    <property type="entry name" value="HPT"/>
    <property type="match status" value="1"/>
</dbReference>
<dbReference type="SUPFAM" id="SSF47384">
    <property type="entry name" value="Homodimeric domain of signal transducing histidine kinase"/>
    <property type="match status" value="1"/>
</dbReference>
<dbReference type="CDD" id="cd16922">
    <property type="entry name" value="HATPase_EvgS-ArcB-TorS-like"/>
    <property type="match status" value="1"/>
</dbReference>
<dbReference type="InterPro" id="IPR008207">
    <property type="entry name" value="Sig_transdc_His_kin_Hpt_dom"/>
</dbReference>
<evidence type="ECO:0000256" key="1">
    <source>
        <dbReference type="ARBA" id="ARBA00000085"/>
    </source>
</evidence>
<evidence type="ECO:0000256" key="6">
    <source>
        <dbReference type="PROSITE-ProRule" id="PRU00169"/>
    </source>
</evidence>
<dbReference type="Gene3D" id="3.30.450.20">
    <property type="entry name" value="PAS domain"/>
    <property type="match status" value="2"/>
</dbReference>
<dbReference type="SMART" id="SM00086">
    <property type="entry name" value="PAC"/>
    <property type="match status" value="2"/>
</dbReference>
<dbReference type="PANTHER" id="PTHR45339:SF5">
    <property type="entry name" value="HISTIDINE KINASE"/>
    <property type="match status" value="1"/>
</dbReference>
<reference evidence="14 15" key="1">
    <citation type="submission" date="2022-01" db="EMBL/GenBank/DDBJ databases">
        <title>Whole genome-based taxonomy of the Shewanellaceae.</title>
        <authorList>
            <person name="Martin-Rodriguez A.J."/>
        </authorList>
    </citation>
    <scope>NUCLEOTIDE SEQUENCE [LARGE SCALE GENOMIC DNA]</scope>
    <source>
        <strain evidence="14 15">DSM 24955</strain>
    </source>
</reference>
<evidence type="ECO:0000256" key="7">
    <source>
        <dbReference type="SAM" id="MobiDB-lite"/>
    </source>
</evidence>
<feature type="domain" description="PAC" evidence="12">
    <location>
        <begin position="434"/>
        <end position="484"/>
    </location>
</feature>
<dbReference type="NCBIfam" id="TIGR00229">
    <property type="entry name" value="sensory_box"/>
    <property type="match status" value="2"/>
</dbReference>
<gene>
    <name evidence="14" type="ORF">L2737_02805</name>
</gene>
<dbReference type="InterPro" id="IPR036890">
    <property type="entry name" value="HATPase_C_sf"/>
</dbReference>
<dbReference type="Gene3D" id="1.20.120.160">
    <property type="entry name" value="HPT domain"/>
    <property type="match status" value="1"/>
</dbReference>
<dbReference type="InterPro" id="IPR001610">
    <property type="entry name" value="PAC"/>
</dbReference>
<keyword evidence="3 6" id="KW-0597">Phosphoprotein</keyword>
<feature type="compositionally biased region" description="Basic and acidic residues" evidence="7">
    <location>
        <begin position="477"/>
        <end position="494"/>
    </location>
</feature>
<keyword evidence="4" id="KW-0902">Two-component regulatory system</keyword>
<dbReference type="SMART" id="SM00091">
    <property type="entry name" value="PAS"/>
    <property type="match status" value="2"/>
</dbReference>
<dbReference type="SUPFAM" id="SSF52172">
    <property type="entry name" value="CheY-like"/>
    <property type="match status" value="1"/>
</dbReference>
<dbReference type="RefSeq" id="WP_248954699.1">
    <property type="nucleotide sequence ID" value="NZ_JAKIKU010000001.1"/>
</dbReference>
<dbReference type="SUPFAM" id="SSF55785">
    <property type="entry name" value="PYP-like sensor domain (PAS domain)"/>
    <property type="match status" value="2"/>
</dbReference>
<feature type="modified residue" description="Phosphohistidine" evidence="5">
    <location>
        <position position="1125"/>
    </location>
</feature>
<keyword evidence="15" id="KW-1185">Reference proteome</keyword>
<proteinExistence type="predicted"/>
<comment type="catalytic activity">
    <reaction evidence="1">
        <text>ATP + protein L-histidine = ADP + protein N-phospho-L-histidine.</text>
        <dbReference type="EC" id="2.7.13.3"/>
    </reaction>
</comment>
<dbReference type="Gene3D" id="6.10.340.10">
    <property type="match status" value="1"/>
</dbReference>
<dbReference type="Proteomes" id="UP001202134">
    <property type="component" value="Unassembled WGS sequence"/>
</dbReference>
<name>A0ABT0KKW7_9GAMM</name>
<evidence type="ECO:0000256" key="8">
    <source>
        <dbReference type="SAM" id="Phobius"/>
    </source>
</evidence>
<dbReference type="InterPro" id="IPR036097">
    <property type="entry name" value="HisK_dim/P_sf"/>
</dbReference>
<dbReference type="EMBL" id="JAKIKU010000001">
    <property type="protein sequence ID" value="MCL1044264.1"/>
    <property type="molecule type" value="Genomic_DNA"/>
</dbReference>
<dbReference type="SMART" id="SM00448">
    <property type="entry name" value="REC"/>
    <property type="match status" value="1"/>
</dbReference>
<dbReference type="PANTHER" id="PTHR45339">
    <property type="entry name" value="HYBRID SIGNAL TRANSDUCTION HISTIDINE KINASE J"/>
    <property type="match status" value="1"/>
</dbReference>
<dbReference type="Pfam" id="PF02518">
    <property type="entry name" value="HATPase_c"/>
    <property type="match status" value="1"/>
</dbReference>
<evidence type="ECO:0000259" key="10">
    <source>
        <dbReference type="PROSITE" id="PS50110"/>
    </source>
</evidence>
<dbReference type="PROSITE" id="PS50112">
    <property type="entry name" value="PAS"/>
    <property type="match status" value="2"/>
</dbReference>
<dbReference type="PROSITE" id="PS50109">
    <property type="entry name" value="HIS_KIN"/>
    <property type="match status" value="1"/>
</dbReference>
<dbReference type="InterPro" id="IPR000700">
    <property type="entry name" value="PAS-assoc_C"/>
</dbReference>
<dbReference type="InterPro" id="IPR005467">
    <property type="entry name" value="His_kinase_dom"/>
</dbReference>
<dbReference type="Gene3D" id="3.30.565.10">
    <property type="entry name" value="Histidine kinase-like ATPase, C-terminal domain"/>
    <property type="match status" value="1"/>
</dbReference>
<protein>
    <recommendedName>
        <fullName evidence="2">histidine kinase</fullName>
        <ecNumber evidence="2">2.7.13.3</ecNumber>
    </recommendedName>
</protein>
<dbReference type="SMART" id="SM00387">
    <property type="entry name" value="HATPase_c"/>
    <property type="match status" value="1"/>
</dbReference>
<dbReference type="InterPro" id="IPR000014">
    <property type="entry name" value="PAS"/>
</dbReference>
<evidence type="ECO:0000256" key="2">
    <source>
        <dbReference type="ARBA" id="ARBA00012438"/>
    </source>
</evidence>
<dbReference type="InterPro" id="IPR036641">
    <property type="entry name" value="HPT_dom_sf"/>
</dbReference>
<dbReference type="Gene3D" id="1.10.287.130">
    <property type="match status" value="1"/>
</dbReference>
<feature type="modified residue" description="4-aspartylphosphate" evidence="6">
    <location>
        <position position="925"/>
    </location>
</feature>
<dbReference type="Pfam" id="PF00989">
    <property type="entry name" value="PAS"/>
    <property type="match status" value="1"/>
</dbReference>
<dbReference type="CDD" id="cd17546">
    <property type="entry name" value="REC_hyHK_CKI1_RcsC-like"/>
    <property type="match status" value="1"/>
</dbReference>
<dbReference type="PRINTS" id="PR00344">
    <property type="entry name" value="BCTRLSENSOR"/>
</dbReference>
<comment type="caution">
    <text evidence="14">The sequence shown here is derived from an EMBL/GenBank/DDBJ whole genome shotgun (WGS) entry which is preliminary data.</text>
</comment>
<evidence type="ECO:0000259" key="9">
    <source>
        <dbReference type="PROSITE" id="PS50109"/>
    </source>
</evidence>
<dbReference type="InterPro" id="IPR001789">
    <property type="entry name" value="Sig_transdc_resp-reg_receiver"/>
</dbReference>
<dbReference type="InterPro" id="IPR004358">
    <property type="entry name" value="Sig_transdc_His_kin-like_C"/>
</dbReference>
<accession>A0ABT0KKW7</accession>
<dbReference type="SUPFAM" id="SSF47226">
    <property type="entry name" value="Histidine-containing phosphotransfer domain, HPT domain"/>
    <property type="match status" value="1"/>
</dbReference>
<feature type="domain" description="PAS" evidence="11">
    <location>
        <begin position="226"/>
        <end position="296"/>
    </location>
</feature>
<evidence type="ECO:0000256" key="5">
    <source>
        <dbReference type="PROSITE-ProRule" id="PRU00110"/>
    </source>
</evidence>
<dbReference type="InterPro" id="IPR011006">
    <property type="entry name" value="CheY-like_superfamily"/>
</dbReference>
<dbReference type="EC" id="2.7.13.3" evidence="2"/>
<dbReference type="InterPro" id="IPR003594">
    <property type="entry name" value="HATPase_dom"/>
</dbReference>
<evidence type="ECO:0000259" key="13">
    <source>
        <dbReference type="PROSITE" id="PS50894"/>
    </source>
</evidence>
<keyword evidence="8" id="KW-0812">Transmembrane</keyword>
<evidence type="ECO:0000256" key="4">
    <source>
        <dbReference type="ARBA" id="ARBA00023012"/>
    </source>
</evidence>
<dbReference type="PROSITE" id="PS50113">
    <property type="entry name" value="PAC"/>
    <property type="match status" value="1"/>
</dbReference>
<evidence type="ECO:0000259" key="11">
    <source>
        <dbReference type="PROSITE" id="PS50112"/>
    </source>
</evidence>
<sequence>MSFRLKAIIAIGLMQAALLLLLIFNSLGVIQIANQTEIQQQGHLSAVLVANSVDVNNPRESILLLKQSVEEHHISHIESVQVFKGDNRLYAAQRNNQGIFELLESTDPVNVEDLVLVEAQSNNGTGVEIKLMVNTEEFDDSVVSVAMKYSALMLLVIILISILSWFQGLRLIKHVFNIQHASKRVLNGEMGVQVDEPGTQDITDTTNAFNEMLKTVDEERHDLKGANVRLNTILDSAADGFVIIDVDGVINEVNKAVSKLFGYQKDELISENVSILMPMADRFMHDGYIQDYLNGGDAKIIGFSRGRELQAQHKDGHLFPIELSISKMEIDGQVLFLGFIKDVSELKKEQASAARTQSIHLATLEASHDALITINIAGRVEEFNAAAVKLFGYEREEALGELLEDLIIPDGFHKAHKNGMDHHRKTGEGPVLNNRIEVPAHNKAGDEFPVELRVIPIQLGDEMYYTAFLRNISEQKTKEEELRQAKEQAEEGSKAKSRFLATMSHEIRSPLNAVLGSVDLLLDSSLEKGQRMYARTAKEAGSVLLSTINDILDFSKIEAGQMVLDPKEFEPDQLVAQVLQILSHKAHDKGVHLASYINRNVPQMLVGDAQRIRQVVQNLVDNAIKFSTHGCISVEVWIPNRGNDKVELCCRVTDQGIGIGEASQEKLFREFSQVHDTHTTSYAGTGLGLAICSELAKMMGGSISVTSKLGEGSQFTLSVLLDESSQATNHNVRLPEHPRVLLLHPDETVCKLIKKQYSQYGVETKYEHQVSSVFKNARIRGRFDLVMLDDTCLLAAQEKEVTSLRSDYLFESGYISALSSGVNNDAQTLISALGIEESVSKPLSRAMLLSLIKGATADNTHEKPLEKIATLPDGCRILLAEDSPANQMVAGTMLTNEGAVMTYANNGVEAVELALKQEFDLILMDIRMPEMDGLEACQKILAHKPDQIVLAMTANVFSEEIAACKAVGMLDCIGKPVNKSDLISGVSHWLGQVKQDSVMTMGMQFTLADSGSDTDSDAGSDTGSDLDVDLGSDIDLAVATNELSDNVTDGIGDEVSENKAEIQDDSATDNTLLNQRVFDELEQAVGKASLAKMMKVFYGETLMRIDTLKALTPDGNRDEIEDQVHTIKSSAGSFGAQKLSEVATQLEAASRTSNEPLSALFEQIFSVSEQSLSEIKQRFKIETDE</sequence>
<dbReference type="CDD" id="cd00088">
    <property type="entry name" value="HPT"/>
    <property type="match status" value="1"/>
</dbReference>
<dbReference type="InterPro" id="IPR035965">
    <property type="entry name" value="PAS-like_dom_sf"/>
</dbReference>
<dbReference type="InterPro" id="IPR013767">
    <property type="entry name" value="PAS_fold"/>
</dbReference>
<organism evidence="14 15">
    <name type="scientific">Shewanella electrodiphila</name>
    <dbReference type="NCBI Taxonomy" id="934143"/>
    <lineage>
        <taxon>Bacteria</taxon>
        <taxon>Pseudomonadati</taxon>
        <taxon>Pseudomonadota</taxon>
        <taxon>Gammaproteobacteria</taxon>
        <taxon>Alteromonadales</taxon>
        <taxon>Shewanellaceae</taxon>
        <taxon>Shewanella</taxon>
    </lineage>
</organism>
<dbReference type="Gene3D" id="3.40.50.2300">
    <property type="match status" value="2"/>
</dbReference>
<feature type="domain" description="PAS" evidence="11">
    <location>
        <begin position="356"/>
        <end position="410"/>
    </location>
</feature>
<dbReference type="Pfam" id="PF01627">
    <property type="entry name" value="Hpt"/>
    <property type="match status" value="1"/>
</dbReference>
<feature type="domain" description="Response regulatory" evidence="10">
    <location>
        <begin position="876"/>
        <end position="990"/>
    </location>
</feature>
<dbReference type="Pfam" id="PF00512">
    <property type="entry name" value="HisKA"/>
    <property type="match status" value="1"/>
</dbReference>
<dbReference type="SUPFAM" id="SSF55874">
    <property type="entry name" value="ATPase domain of HSP90 chaperone/DNA topoisomerase II/histidine kinase"/>
    <property type="match status" value="1"/>
</dbReference>
<dbReference type="SMART" id="SM00388">
    <property type="entry name" value="HisKA"/>
    <property type="match status" value="1"/>
</dbReference>
<keyword evidence="8" id="KW-0472">Membrane</keyword>
<feature type="domain" description="Histidine kinase" evidence="9">
    <location>
        <begin position="502"/>
        <end position="723"/>
    </location>
</feature>
<dbReference type="Pfam" id="PF13426">
    <property type="entry name" value="PAS_9"/>
    <property type="match status" value="1"/>
</dbReference>
<dbReference type="Pfam" id="PF00072">
    <property type="entry name" value="Response_reg"/>
    <property type="match status" value="1"/>
</dbReference>
<keyword evidence="8" id="KW-1133">Transmembrane helix</keyword>
<feature type="region of interest" description="Disordered" evidence="7">
    <location>
        <begin position="477"/>
        <end position="496"/>
    </location>
</feature>
<evidence type="ECO:0000259" key="12">
    <source>
        <dbReference type="PROSITE" id="PS50113"/>
    </source>
</evidence>
<evidence type="ECO:0000256" key="3">
    <source>
        <dbReference type="ARBA" id="ARBA00022553"/>
    </source>
</evidence>